<evidence type="ECO:0000313" key="2">
    <source>
        <dbReference type="EMBL" id="SVD74064.1"/>
    </source>
</evidence>
<feature type="domain" description="UVR" evidence="1">
    <location>
        <begin position="135"/>
        <end position="160"/>
    </location>
</feature>
<name>A0A382XT47_9ZZZZ</name>
<gene>
    <name evidence="2" type="ORF">METZ01_LOCUS426918</name>
</gene>
<dbReference type="InterPro" id="IPR025542">
    <property type="entry name" value="YacH"/>
</dbReference>
<dbReference type="GO" id="GO:1990169">
    <property type="term" value="P:stress response to copper ion"/>
    <property type="evidence" value="ECO:0007669"/>
    <property type="project" value="TreeGrafter"/>
</dbReference>
<dbReference type="GO" id="GO:0050897">
    <property type="term" value="F:cobalt ion binding"/>
    <property type="evidence" value="ECO:0007669"/>
    <property type="project" value="TreeGrafter"/>
</dbReference>
<feature type="non-terminal residue" evidence="2">
    <location>
        <position position="160"/>
    </location>
</feature>
<organism evidence="2">
    <name type="scientific">marine metagenome</name>
    <dbReference type="NCBI Taxonomy" id="408172"/>
    <lineage>
        <taxon>unclassified sequences</taxon>
        <taxon>metagenomes</taxon>
        <taxon>ecological metagenomes</taxon>
    </lineage>
</organism>
<dbReference type="PANTHER" id="PTHR38430">
    <property type="entry name" value="PROTEIN-ARGININE KINASE ACTIVATOR PROTEIN"/>
    <property type="match status" value="1"/>
</dbReference>
<reference evidence="2" key="1">
    <citation type="submission" date="2018-05" db="EMBL/GenBank/DDBJ databases">
        <authorList>
            <person name="Lanie J.A."/>
            <person name="Ng W.-L."/>
            <person name="Kazmierczak K.M."/>
            <person name="Andrzejewski T.M."/>
            <person name="Davidsen T.M."/>
            <person name="Wayne K.J."/>
            <person name="Tettelin H."/>
            <person name="Glass J.I."/>
            <person name="Rusch D."/>
            <person name="Podicherti R."/>
            <person name="Tsui H.-C.T."/>
            <person name="Winkler M.E."/>
        </authorList>
    </citation>
    <scope>NUCLEOTIDE SEQUENCE</scope>
</reference>
<dbReference type="GO" id="GO:1990170">
    <property type="term" value="P:stress response to cadmium ion"/>
    <property type="evidence" value="ECO:0007669"/>
    <property type="project" value="TreeGrafter"/>
</dbReference>
<dbReference type="AlphaFoldDB" id="A0A382XT47"/>
<protein>
    <recommendedName>
        <fullName evidence="1">UVR domain-containing protein</fullName>
    </recommendedName>
</protein>
<proteinExistence type="predicted"/>
<dbReference type="GO" id="GO:0008270">
    <property type="term" value="F:zinc ion binding"/>
    <property type="evidence" value="ECO:0007669"/>
    <property type="project" value="TreeGrafter"/>
</dbReference>
<dbReference type="PANTHER" id="PTHR38430:SF1">
    <property type="entry name" value="PROTEIN-ARGININE KINASE ACTIVATOR PROTEIN"/>
    <property type="match status" value="1"/>
</dbReference>
<dbReference type="PROSITE" id="PS50151">
    <property type="entry name" value="UVR"/>
    <property type="match status" value="1"/>
</dbReference>
<dbReference type="GO" id="GO:0046870">
    <property type="term" value="F:cadmium ion binding"/>
    <property type="evidence" value="ECO:0007669"/>
    <property type="project" value="TreeGrafter"/>
</dbReference>
<dbReference type="Pfam" id="PF02151">
    <property type="entry name" value="UVR"/>
    <property type="match status" value="1"/>
</dbReference>
<accession>A0A382XT47</accession>
<evidence type="ECO:0000259" key="1">
    <source>
        <dbReference type="PROSITE" id="PS50151"/>
    </source>
</evidence>
<dbReference type="PIRSF" id="PIRSF015034">
    <property type="entry name" value="YacH"/>
    <property type="match status" value="1"/>
</dbReference>
<sequence length="160" mass="17484">MGQSITCHSCEKPATVHLTQIVENKVHKVDLCEECAQAKGVTNPEGFSMADFLPSFEAGSPSEGDLVCESCGLTQKEFKKNGRFGCASCYDVFKQVLDDMLEGMHAGKRHVGRMPDGFEVPVAADPVEPQPEDTEEDISALEQELTEAVEAEEYERAAEI</sequence>
<dbReference type="InterPro" id="IPR001943">
    <property type="entry name" value="UVR_dom"/>
</dbReference>
<dbReference type="EMBL" id="UINC01170156">
    <property type="protein sequence ID" value="SVD74064.1"/>
    <property type="molecule type" value="Genomic_DNA"/>
</dbReference>
<dbReference type="GO" id="GO:0005507">
    <property type="term" value="F:copper ion binding"/>
    <property type="evidence" value="ECO:0007669"/>
    <property type="project" value="TreeGrafter"/>
</dbReference>